<accession>A0ABV3ZPU7</accession>
<keyword evidence="2" id="KW-0808">Transferase</keyword>
<dbReference type="EMBL" id="JAULBC010000017">
    <property type="protein sequence ID" value="MEX6691319.1"/>
    <property type="molecule type" value="Genomic_DNA"/>
</dbReference>
<dbReference type="Gene3D" id="3.40.630.30">
    <property type="match status" value="1"/>
</dbReference>
<organism evidence="2 3">
    <name type="scientific">Danxiaibacter flavus</name>
    <dbReference type="NCBI Taxonomy" id="3049108"/>
    <lineage>
        <taxon>Bacteria</taxon>
        <taxon>Pseudomonadati</taxon>
        <taxon>Bacteroidota</taxon>
        <taxon>Chitinophagia</taxon>
        <taxon>Chitinophagales</taxon>
        <taxon>Chitinophagaceae</taxon>
        <taxon>Danxiaibacter</taxon>
    </lineage>
</organism>
<dbReference type="Proteomes" id="UP001560573">
    <property type="component" value="Unassembled WGS sequence"/>
</dbReference>
<gene>
    <name evidence="2" type="ORF">QTN47_27665</name>
</gene>
<dbReference type="SUPFAM" id="SSF55729">
    <property type="entry name" value="Acyl-CoA N-acyltransferases (Nat)"/>
    <property type="match status" value="1"/>
</dbReference>
<reference evidence="2 3" key="1">
    <citation type="submission" date="2023-07" db="EMBL/GenBank/DDBJ databases">
        <authorList>
            <person name="Lian W.-H."/>
        </authorList>
    </citation>
    <scope>NUCLEOTIDE SEQUENCE [LARGE SCALE GENOMIC DNA]</scope>
    <source>
        <strain evidence="2 3">SYSU DXS3180</strain>
    </source>
</reference>
<evidence type="ECO:0000259" key="1">
    <source>
        <dbReference type="PROSITE" id="PS51186"/>
    </source>
</evidence>
<dbReference type="EC" id="2.3.1.-" evidence="2"/>
<comment type="caution">
    <text evidence="2">The sequence shown here is derived from an EMBL/GenBank/DDBJ whole genome shotgun (WGS) entry which is preliminary data.</text>
</comment>
<dbReference type="Pfam" id="PF13673">
    <property type="entry name" value="Acetyltransf_10"/>
    <property type="match status" value="1"/>
</dbReference>
<keyword evidence="3" id="KW-1185">Reference proteome</keyword>
<protein>
    <submittedName>
        <fullName evidence="2">GNAT family N-acetyltransferase</fullName>
        <ecNumber evidence="2">2.3.1.-</ecNumber>
    </submittedName>
</protein>
<dbReference type="CDD" id="cd04301">
    <property type="entry name" value="NAT_SF"/>
    <property type="match status" value="1"/>
</dbReference>
<feature type="domain" description="N-acetyltransferase" evidence="1">
    <location>
        <begin position="12"/>
        <end position="152"/>
    </location>
</feature>
<evidence type="ECO:0000313" key="2">
    <source>
        <dbReference type="EMBL" id="MEX6691319.1"/>
    </source>
</evidence>
<dbReference type="PROSITE" id="PS51186">
    <property type="entry name" value="GNAT"/>
    <property type="match status" value="1"/>
</dbReference>
<evidence type="ECO:0000313" key="3">
    <source>
        <dbReference type="Proteomes" id="UP001560573"/>
    </source>
</evidence>
<sequence>MSNTTNLTWIFKTFDELTSKELYSILWLRNEVFVVEQNCVFQDADYKDPKCDHLAGYIDGKIAAYSRIVPPGVSYEQPSIGRIVTNPAFRGSGAGKALLIKSIAICDEMFKGKPIRIGAQLYLKKFYESFGFCQSSEMYLEDGIEHIEMIRG</sequence>
<dbReference type="InterPro" id="IPR000182">
    <property type="entry name" value="GNAT_dom"/>
</dbReference>
<dbReference type="InterPro" id="IPR016181">
    <property type="entry name" value="Acyl_CoA_acyltransferase"/>
</dbReference>
<name>A0ABV3ZPU7_9BACT</name>
<dbReference type="GO" id="GO:0016746">
    <property type="term" value="F:acyltransferase activity"/>
    <property type="evidence" value="ECO:0007669"/>
    <property type="project" value="UniProtKB-KW"/>
</dbReference>
<dbReference type="RefSeq" id="WP_369332736.1">
    <property type="nucleotide sequence ID" value="NZ_JAULBC010000017.1"/>
</dbReference>
<proteinExistence type="predicted"/>
<keyword evidence="2" id="KW-0012">Acyltransferase</keyword>